<dbReference type="Pfam" id="PF13692">
    <property type="entry name" value="Glyco_trans_1_4"/>
    <property type="match status" value="1"/>
</dbReference>
<dbReference type="OrthoDB" id="9771846at2"/>
<organism evidence="3 4">
    <name type="scientific">Jatrophihabitans endophyticus</name>
    <dbReference type="NCBI Taxonomy" id="1206085"/>
    <lineage>
        <taxon>Bacteria</taxon>
        <taxon>Bacillati</taxon>
        <taxon>Actinomycetota</taxon>
        <taxon>Actinomycetes</taxon>
        <taxon>Jatrophihabitantales</taxon>
        <taxon>Jatrophihabitantaceae</taxon>
        <taxon>Jatrophihabitans</taxon>
    </lineage>
</organism>
<accession>A0A1M5ILD9</accession>
<dbReference type="Proteomes" id="UP000186132">
    <property type="component" value="Unassembled WGS sequence"/>
</dbReference>
<sequence>MSAPPLRVLQSFTPDRGDVSVNPYTSLLERSLRPRCEVHRFTWPRALAGRYDVLHCHWPEHLIGNRQWLRRTVAQVLFALLLVVVRVRRIAVVQTIHNVEPHAVPSRISAALLRRLDTIVGDRIYLHDTRDTDPRSRAHVFPHGDYDDWYAERPRVPAQPGRLVHFGRVHRYKNVDGLLRAVAESPDAALRLVVAGSVVDGELERELRALAAADPRVDLRLEPVPDDELSRIVTSAEAVVLPYEYLYNSGSLLLALTLGRPVVVPRSELGDGLADEVGHDWVATYDPPLDGQTLRAALNNLRAAAQKRGDRPDFVDRDWDAQAERLVSVYRDAVAARRG</sequence>
<dbReference type="EMBL" id="FQVU01000002">
    <property type="protein sequence ID" value="SHG28740.1"/>
    <property type="molecule type" value="Genomic_DNA"/>
</dbReference>
<dbReference type="SUPFAM" id="SSF53756">
    <property type="entry name" value="UDP-Glycosyltransferase/glycogen phosphorylase"/>
    <property type="match status" value="1"/>
</dbReference>
<evidence type="ECO:0000256" key="1">
    <source>
        <dbReference type="ARBA" id="ARBA00022676"/>
    </source>
</evidence>
<gene>
    <name evidence="3" type="ORF">SAMN05443575_1923</name>
</gene>
<keyword evidence="1 3" id="KW-0328">Glycosyltransferase</keyword>
<protein>
    <submittedName>
        <fullName evidence="3">Beta-1,4-mannosyltransferase</fullName>
    </submittedName>
</protein>
<evidence type="ECO:0000313" key="3">
    <source>
        <dbReference type="EMBL" id="SHG28740.1"/>
    </source>
</evidence>
<evidence type="ECO:0000313" key="4">
    <source>
        <dbReference type="Proteomes" id="UP000186132"/>
    </source>
</evidence>
<dbReference type="Gene3D" id="3.40.50.2000">
    <property type="entry name" value="Glycogen Phosphorylase B"/>
    <property type="match status" value="2"/>
</dbReference>
<keyword evidence="4" id="KW-1185">Reference proteome</keyword>
<dbReference type="RefSeq" id="WP_073389050.1">
    <property type="nucleotide sequence ID" value="NZ_FQVU01000002.1"/>
</dbReference>
<dbReference type="PANTHER" id="PTHR12526">
    <property type="entry name" value="GLYCOSYLTRANSFERASE"/>
    <property type="match status" value="1"/>
</dbReference>
<dbReference type="GO" id="GO:0016757">
    <property type="term" value="F:glycosyltransferase activity"/>
    <property type="evidence" value="ECO:0007669"/>
    <property type="project" value="UniProtKB-KW"/>
</dbReference>
<name>A0A1M5ILD9_9ACTN</name>
<dbReference type="STRING" id="1206085.SAMN05443575_1923"/>
<reference evidence="3 4" key="1">
    <citation type="submission" date="2016-11" db="EMBL/GenBank/DDBJ databases">
        <authorList>
            <person name="Jaros S."/>
            <person name="Januszkiewicz K."/>
            <person name="Wedrychowicz H."/>
        </authorList>
    </citation>
    <scope>NUCLEOTIDE SEQUENCE [LARGE SCALE GENOMIC DNA]</scope>
    <source>
        <strain evidence="3 4">DSM 45627</strain>
    </source>
</reference>
<proteinExistence type="predicted"/>
<keyword evidence="2 3" id="KW-0808">Transferase</keyword>
<dbReference type="PANTHER" id="PTHR12526:SF510">
    <property type="entry name" value="D-INOSITOL 3-PHOSPHATE GLYCOSYLTRANSFERASE"/>
    <property type="match status" value="1"/>
</dbReference>
<evidence type="ECO:0000256" key="2">
    <source>
        <dbReference type="ARBA" id="ARBA00022679"/>
    </source>
</evidence>
<dbReference type="AlphaFoldDB" id="A0A1M5ILD9"/>